<protein>
    <recommendedName>
        <fullName evidence="2">Thioredoxin family protein</fullName>
    </recommendedName>
</protein>
<name>A0A7C5AMJ8_9BACT</name>
<evidence type="ECO:0008006" key="2">
    <source>
        <dbReference type="Google" id="ProtNLM"/>
    </source>
</evidence>
<comment type="caution">
    <text evidence="1">The sequence shown here is derived from an EMBL/GenBank/DDBJ whole genome shotgun (WGS) entry which is preliminary data.</text>
</comment>
<gene>
    <name evidence="1" type="ORF">ENW48_08915</name>
</gene>
<reference evidence="1" key="1">
    <citation type="journal article" date="2020" name="mSystems">
        <title>Genome- and Community-Level Interaction Insights into Carbon Utilization and Element Cycling Functions of Hydrothermarchaeota in Hydrothermal Sediment.</title>
        <authorList>
            <person name="Zhou Z."/>
            <person name="Liu Y."/>
            <person name="Xu W."/>
            <person name="Pan J."/>
            <person name="Luo Z.H."/>
            <person name="Li M."/>
        </authorList>
    </citation>
    <scope>NUCLEOTIDE SEQUENCE [LARGE SCALE GENOMIC DNA]</scope>
    <source>
        <strain evidence="1">SpSt-853</strain>
    </source>
</reference>
<dbReference type="AlphaFoldDB" id="A0A7C5AMJ8"/>
<accession>A0A7C5AMJ8</accession>
<dbReference type="EMBL" id="DTKJ01000059">
    <property type="protein sequence ID" value="HGZ12327.1"/>
    <property type="molecule type" value="Genomic_DNA"/>
</dbReference>
<proteinExistence type="predicted"/>
<evidence type="ECO:0000313" key="1">
    <source>
        <dbReference type="EMBL" id="HGZ12327.1"/>
    </source>
</evidence>
<sequence length="124" mass="13465">MPPANMIEVVIYDAPEAASSGCACGCGGHHHGQGQLHDDPLSRVNVELQSRALAMTLERYFPGQVKVEYINVLKDPRGARLPQTKLLCSLAYPTPLVYINGKGRFAGAIPVERIRQEVALLLNA</sequence>
<organism evidence="1">
    <name type="scientific">Desulfobacca acetoxidans</name>
    <dbReference type="NCBI Taxonomy" id="60893"/>
    <lineage>
        <taxon>Bacteria</taxon>
        <taxon>Pseudomonadati</taxon>
        <taxon>Thermodesulfobacteriota</taxon>
        <taxon>Desulfobaccia</taxon>
        <taxon>Desulfobaccales</taxon>
        <taxon>Desulfobaccaceae</taxon>
        <taxon>Desulfobacca</taxon>
    </lineage>
</organism>